<dbReference type="Proteomes" id="UP000251197">
    <property type="component" value="Unassembled WGS sequence"/>
</dbReference>
<evidence type="ECO:0000256" key="3">
    <source>
        <dbReference type="ARBA" id="ARBA00031985"/>
    </source>
</evidence>
<name>A0A2X2SXS7_9ENTR</name>
<dbReference type="GO" id="GO:0006310">
    <property type="term" value="P:DNA recombination"/>
    <property type="evidence" value="ECO:0007669"/>
    <property type="project" value="TreeGrafter"/>
</dbReference>
<dbReference type="SMART" id="SM00436">
    <property type="entry name" value="TOP1Bc"/>
    <property type="match status" value="1"/>
</dbReference>
<evidence type="ECO:0000256" key="1">
    <source>
        <dbReference type="ARBA" id="ARBA00023235"/>
    </source>
</evidence>
<accession>A0A2X2SXS7</accession>
<dbReference type="PANTHER" id="PTHR11390:SF21">
    <property type="entry name" value="DNA TOPOISOMERASE 3-ALPHA"/>
    <property type="match status" value="1"/>
</dbReference>
<dbReference type="InterPro" id="IPR013825">
    <property type="entry name" value="Topo_IA_cen_sub2"/>
</dbReference>
<dbReference type="Gene3D" id="1.10.290.10">
    <property type="entry name" value="Topoisomerase I, domain 4"/>
    <property type="match status" value="1"/>
</dbReference>
<dbReference type="PROSITE" id="PS52039">
    <property type="entry name" value="TOPO_IA_2"/>
    <property type="match status" value="1"/>
</dbReference>
<reference evidence="7 8" key="1">
    <citation type="submission" date="2018-06" db="EMBL/GenBank/DDBJ databases">
        <authorList>
            <consortium name="Pathogen Informatics"/>
            <person name="Doyle S."/>
        </authorList>
    </citation>
    <scope>NUCLEOTIDE SEQUENCE [LARGE SCALE GENOMIC DNA]</scope>
    <source>
        <strain evidence="7 8">NCTC12120</strain>
    </source>
</reference>
<dbReference type="EMBL" id="UAVU01000003">
    <property type="protein sequence ID" value="SQA98032.1"/>
    <property type="molecule type" value="Genomic_DNA"/>
</dbReference>
<protein>
    <recommendedName>
        <fullName evidence="5">Omega-protein</fullName>
    </recommendedName>
    <alternativeName>
        <fullName evidence="4">Relaxing enzyme</fullName>
    </alternativeName>
    <alternativeName>
        <fullName evidence="2">Swivelase</fullName>
    </alternativeName>
    <alternativeName>
        <fullName evidence="3">Untwisting enzyme</fullName>
    </alternativeName>
</protein>
<dbReference type="GO" id="GO:0043597">
    <property type="term" value="C:cytoplasmic replication fork"/>
    <property type="evidence" value="ECO:0007669"/>
    <property type="project" value="TreeGrafter"/>
</dbReference>
<evidence type="ECO:0000256" key="4">
    <source>
        <dbReference type="ARBA" id="ARBA00032235"/>
    </source>
</evidence>
<dbReference type="GO" id="GO:0003677">
    <property type="term" value="F:DNA binding"/>
    <property type="evidence" value="ECO:0007669"/>
    <property type="project" value="InterPro"/>
</dbReference>
<dbReference type="GO" id="GO:0003917">
    <property type="term" value="F:DNA topoisomerase type I (single strand cut, ATP-independent) activity"/>
    <property type="evidence" value="ECO:0007669"/>
    <property type="project" value="InterPro"/>
</dbReference>
<dbReference type="Gene3D" id="2.70.20.10">
    <property type="entry name" value="Topoisomerase I, domain 3"/>
    <property type="match status" value="1"/>
</dbReference>
<dbReference type="InterPro" id="IPR000380">
    <property type="entry name" value="Topo_IA"/>
</dbReference>
<keyword evidence="1 7" id="KW-0413">Isomerase</keyword>
<dbReference type="InterPro" id="IPR013824">
    <property type="entry name" value="Topo_IA_cen_sub1"/>
</dbReference>
<proteinExistence type="predicted"/>
<evidence type="ECO:0000313" key="7">
    <source>
        <dbReference type="EMBL" id="SQA98032.1"/>
    </source>
</evidence>
<sequence>MNCWITASFSGGVKRLWLSALDEASVRRALDNLLPGDKTALLYQAGLGRSQADWLVGMNMTRLYTVKARELGFGDVLSVGRVQTPTLALVVRRDNEIANFVPIPFWQVLAQLEKDGVRFRAAWVPAASYCDDERRCVQQSVAQAVAQLCRQTGSAVVTGVVRKREKTPAPLGFDLGTLQEVCSRKMGHGRESGVGHCAGAV</sequence>
<dbReference type="InterPro" id="IPR003601">
    <property type="entry name" value="Topo_IA_2"/>
</dbReference>
<dbReference type="PANTHER" id="PTHR11390">
    <property type="entry name" value="PROKARYOTIC DNA TOPOISOMERASE"/>
    <property type="match status" value="1"/>
</dbReference>
<dbReference type="InterPro" id="IPR013497">
    <property type="entry name" value="Topo_IA_cen"/>
</dbReference>
<evidence type="ECO:0000259" key="6">
    <source>
        <dbReference type="PROSITE" id="PS52039"/>
    </source>
</evidence>
<dbReference type="GO" id="GO:0006265">
    <property type="term" value="P:DNA topological change"/>
    <property type="evidence" value="ECO:0007669"/>
    <property type="project" value="InterPro"/>
</dbReference>
<evidence type="ECO:0000256" key="2">
    <source>
        <dbReference type="ARBA" id="ARBA00030003"/>
    </source>
</evidence>
<dbReference type="InterPro" id="IPR013826">
    <property type="entry name" value="Topo_IA_cen_sub3"/>
</dbReference>
<dbReference type="SUPFAM" id="SSF56712">
    <property type="entry name" value="Prokaryotic type I DNA topoisomerase"/>
    <property type="match status" value="1"/>
</dbReference>
<organism evidence="7 8">
    <name type="scientific">Cedecea neteri</name>
    <dbReference type="NCBI Taxonomy" id="158822"/>
    <lineage>
        <taxon>Bacteria</taxon>
        <taxon>Pseudomonadati</taxon>
        <taxon>Pseudomonadota</taxon>
        <taxon>Gammaproteobacteria</taxon>
        <taxon>Enterobacterales</taxon>
        <taxon>Enterobacteriaceae</taxon>
        <taxon>Cedecea</taxon>
    </lineage>
</organism>
<dbReference type="GO" id="GO:0006281">
    <property type="term" value="P:DNA repair"/>
    <property type="evidence" value="ECO:0007669"/>
    <property type="project" value="TreeGrafter"/>
</dbReference>
<evidence type="ECO:0000313" key="8">
    <source>
        <dbReference type="Proteomes" id="UP000251197"/>
    </source>
</evidence>
<dbReference type="Pfam" id="PF01131">
    <property type="entry name" value="Topoisom_bac"/>
    <property type="match status" value="1"/>
</dbReference>
<dbReference type="InterPro" id="IPR023405">
    <property type="entry name" value="Topo_IA_core_domain"/>
</dbReference>
<evidence type="ECO:0000256" key="5">
    <source>
        <dbReference type="ARBA" id="ARBA00032877"/>
    </source>
</evidence>
<gene>
    <name evidence="7" type="primary">topB_3</name>
    <name evidence="7" type="ORF">NCTC12120_01883</name>
</gene>
<feature type="domain" description="Topo IA-type catalytic" evidence="6">
    <location>
        <begin position="39"/>
        <end position="201"/>
    </location>
</feature>
<dbReference type="Gene3D" id="1.10.460.10">
    <property type="entry name" value="Topoisomerase I, domain 2"/>
    <property type="match status" value="1"/>
</dbReference>
<dbReference type="AlphaFoldDB" id="A0A2X2SXS7"/>